<evidence type="ECO:0000256" key="1">
    <source>
        <dbReference type="SAM" id="MobiDB-lite"/>
    </source>
</evidence>
<name>A0A225V9F0_9STRA</name>
<evidence type="ECO:0000313" key="4">
    <source>
        <dbReference type="EMBL" id="OWZ01060.1"/>
    </source>
</evidence>
<dbReference type="Pfam" id="PF00078">
    <property type="entry name" value="RVT_1"/>
    <property type="match status" value="1"/>
</dbReference>
<dbReference type="CDD" id="cd01647">
    <property type="entry name" value="RT_LTR"/>
    <property type="match status" value="1"/>
</dbReference>
<keyword evidence="5" id="KW-1185">Reference proteome</keyword>
<dbReference type="InterPro" id="IPR043128">
    <property type="entry name" value="Rev_trsase/Diguanyl_cyclase"/>
</dbReference>
<comment type="caution">
    <text evidence="4">The sequence shown here is derived from an EMBL/GenBank/DDBJ whole genome shotgun (WGS) entry which is preliminary data.</text>
</comment>
<dbReference type="OrthoDB" id="143395at2759"/>
<dbReference type="InterPro" id="IPR041577">
    <property type="entry name" value="RT_RNaseH_2"/>
</dbReference>
<dbReference type="Gene3D" id="3.10.10.10">
    <property type="entry name" value="HIV Type 1 Reverse Transcriptase, subunit A, domain 1"/>
    <property type="match status" value="1"/>
</dbReference>
<evidence type="ECO:0000259" key="3">
    <source>
        <dbReference type="Pfam" id="PF17919"/>
    </source>
</evidence>
<evidence type="ECO:0000313" key="5">
    <source>
        <dbReference type="Proteomes" id="UP000198211"/>
    </source>
</evidence>
<sequence length="683" mass="76829">MQRVADDLSRGDDESMDEVVQWNKGLGDEASEESGVVPTAEEVMIANMDGNNSNKLDITTAGTHELLGDRTSMEPPDRRDLSSDEGSPITGHDTESVSAAEIDVLEKTYVCVAQELSADGTFDNDDDDYVFHEANYISLEDYAHELAFLPDLTEPSVTTLDYDSPNVKNPELSGGQQQQLIDVLNKHESIMISSGNALPPPAYGVTCDIDADNHTPIKQKARRIPLRFLQKLYELLKGLLKAELIAFSNSPWASPIVIVLKKNDEDIRLCIDYKMVNHVTTVMEYAMPLVDDLLTELESYLWFCSLDAAWGFWAILMTMRARKISAFVFALGHSNGYECQSDPVLRLVNTATADMFATNEPDQSVLVPVFQRRSFVDDVCFGGTTFEDCLGTLDKLLRRFEECRISVSFTKSIFCQSKVDFLSHEVSSAGIRADVEKMTAITELPFPKSKKGVQQFLGALNYYGRFIQDFAVFGAVLYQLKDEDFTEEGDLSGAKESFRILQRKVAEAPILRHFDKTKEIFVMLYANEWALSATLMQMHDDKLHPVRFCGRVHKDAEMNFHSAEKETCYTQLAGKKLHVYTRFSTLAWVYKSKSLFGRAVQFAVLLLPWELEVERIKEKDYLDDSLALVPPPTKGSPNTRLHPSLLYAQLPVDYCGYVLSFDGSAKTEKNGVWKLFMDTVEIA</sequence>
<dbReference type="SUPFAM" id="SSF56672">
    <property type="entry name" value="DNA/RNA polymerases"/>
    <property type="match status" value="1"/>
</dbReference>
<keyword evidence="4" id="KW-0808">Transferase</keyword>
<dbReference type="STRING" id="4795.A0A225V9F0"/>
<dbReference type="GO" id="GO:0003964">
    <property type="term" value="F:RNA-directed DNA polymerase activity"/>
    <property type="evidence" value="ECO:0007669"/>
    <property type="project" value="UniProtKB-KW"/>
</dbReference>
<protein>
    <submittedName>
        <fullName evidence="4">Reverse transcriptase</fullName>
    </submittedName>
</protein>
<reference evidence="5" key="1">
    <citation type="submission" date="2017-03" db="EMBL/GenBank/DDBJ databases">
        <title>Phytopthora megakarya and P. palmivora, two closely related causual agents of cacao black pod achieved similar genome size and gene model numbers by different mechanisms.</title>
        <authorList>
            <person name="Ali S."/>
            <person name="Shao J."/>
            <person name="Larry D.J."/>
            <person name="Kronmiller B."/>
            <person name="Shen D."/>
            <person name="Strem M.D."/>
            <person name="Melnick R.L."/>
            <person name="Guiltinan M.J."/>
            <person name="Tyler B.M."/>
            <person name="Meinhardt L.W."/>
            <person name="Bailey B.A."/>
        </authorList>
    </citation>
    <scope>NUCLEOTIDE SEQUENCE [LARGE SCALE GENOMIC DNA]</scope>
    <source>
        <strain evidence="5">zdho120</strain>
    </source>
</reference>
<feature type="region of interest" description="Disordered" evidence="1">
    <location>
        <begin position="64"/>
        <end position="93"/>
    </location>
</feature>
<dbReference type="EMBL" id="NBNE01007130">
    <property type="protein sequence ID" value="OWZ01060.1"/>
    <property type="molecule type" value="Genomic_DNA"/>
</dbReference>
<dbReference type="Gene3D" id="3.30.70.270">
    <property type="match status" value="2"/>
</dbReference>
<dbReference type="Pfam" id="PF17919">
    <property type="entry name" value="RT_RNaseH_2"/>
    <property type="match status" value="1"/>
</dbReference>
<dbReference type="InterPro" id="IPR051320">
    <property type="entry name" value="Viral_Replic_Matur_Polypro"/>
</dbReference>
<feature type="compositionally biased region" description="Basic and acidic residues" evidence="1">
    <location>
        <begin position="66"/>
        <end position="82"/>
    </location>
</feature>
<dbReference type="PANTHER" id="PTHR33064">
    <property type="entry name" value="POL PROTEIN"/>
    <property type="match status" value="1"/>
</dbReference>
<feature type="compositionally biased region" description="Basic and acidic residues" evidence="1">
    <location>
        <begin position="1"/>
        <end position="13"/>
    </location>
</feature>
<accession>A0A225V9F0</accession>
<gene>
    <name evidence="4" type="ORF">PHMEG_00027628</name>
</gene>
<keyword evidence="4" id="KW-0695">RNA-directed DNA polymerase</keyword>
<dbReference type="InterPro" id="IPR043502">
    <property type="entry name" value="DNA/RNA_pol_sf"/>
</dbReference>
<feature type="domain" description="Reverse transcriptase" evidence="2">
    <location>
        <begin position="261"/>
        <end position="425"/>
    </location>
</feature>
<dbReference type="PANTHER" id="PTHR33064:SF37">
    <property type="entry name" value="RIBONUCLEASE H"/>
    <property type="match status" value="1"/>
</dbReference>
<feature type="region of interest" description="Disordered" evidence="1">
    <location>
        <begin position="1"/>
        <end position="38"/>
    </location>
</feature>
<dbReference type="InterPro" id="IPR000477">
    <property type="entry name" value="RT_dom"/>
</dbReference>
<keyword evidence="4" id="KW-0548">Nucleotidyltransferase</keyword>
<proteinExistence type="predicted"/>
<dbReference type="Proteomes" id="UP000198211">
    <property type="component" value="Unassembled WGS sequence"/>
</dbReference>
<evidence type="ECO:0000259" key="2">
    <source>
        <dbReference type="Pfam" id="PF00078"/>
    </source>
</evidence>
<organism evidence="4 5">
    <name type="scientific">Phytophthora megakarya</name>
    <dbReference type="NCBI Taxonomy" id="4795"/>
    <lineage>
        <taxon>Eukaryota</taxon>
        <taxon>Sar</taxon>
        <taxon>Stramenopiles</taxon>
        <taxon>Oomycota</taxon>
        <taxon>Peronosporomycetes</taxon>
        <taxon>Peronosporales</taxon>
        <taxon>Peronosporaceae</taxon>
        <taxon>Phytophthora</taxon>
    </lineage>
</organism>
<dbReference type="AlphaFoldDB" id="A0A225V9F0"/>
<feature type="domain" description="Reverse transcriptase/retrotransposon-derived protein RNase H-like" evidence="3">
    <location>
        <begin position="495"/>
        <end position="581"/>
    </location>
</feature>